<gene>
    <name evidence="11" type="ORF">LKD48_02520</name>
</gene>
<evidence type="ECO:0000256" key="7">
    <source>
        <dbReference type="ARBA" id="ARBA00022833"/>
    </source>
</evidence>
<evidence type="ECO:0000256" key="6">
    <source>
        <dbReference type="ARBA" id="ARBA00022801"/>
    </source>
</evidence>
<dbReference type="Gene3D" id="2.30.250.10">
    <property type="entry name" value="Aminopeptidase i, Domain 2"/>
    <property type="match status" value="1"/>
</dbReference>
<evidence type="ECO:0000313" key="11">
    <source>
        <dbReference type="EMBL" id="MCC2220526.1"/>
    </source>
</evidence>
<dbReference type="GO" id="GO:0006508">
    <property type="term" value="P:proteolysis"/>
    <property type="evidence" value="ECO:0007669"/>
    <property type="project" value="UniProtKB-KW"/>
</dbReference>
<dbReference type="Pfam" id="PF02127">
    <property type="entry name" value="Peptidase_M18"/>
    <property type="match status" value="1"/>
</dbReference>
<organism evidence="11 12">
    <name type="scientific">Anthropogastromicrobium aceti</name>
    <dbReference type="NCBI Taxonomy" id="2981768"/>
    <lineage>
        <taxon>Bacteria</taxon>
        <taxon>Bacillati</taxon>
        <taxon>Bacillota</taxon>
        <taxon>Clostridia</taxon>
        <taxon>Lachnospirales</taxon>
        <taxon>Lachnospiraceae</taxon>
        <taxon>Anthropogastromicrobium</taxon>
    </lineage>
</organism>
<evidence type="ECO:0000256" key="8">
    <source>
        <dbReference type="ARBA" id="ARBA00023049"/>
    </source>
</evidence>
<evidence type="ECO:0000256" key="10">
    <source>
        <dbReference type="RuleBase" id="RU004387"/>
    </source>
</evidence>
<comment type="similarity">
    <text evidence="2 9">Belongs to the peptidase M18 family.</text>
</comment>
<dbReference type="AlphaFoldDB" id="A0AAE3JB63"/>
<keyword evidence="3 9" id="KW-0031">Aminopeptidase</keyword>
<dbReference type="EMBL" id="JAJEQN010000004">
    <property type="protein sequence ID" value="MCC2220526.1"/>
    <property type="molecule type" value="Genomic_DNA"/>
</dbReference>
<evidence type="ECO:0000313" key="12">
    <source>
        <dbReference type="Proteomes" id="UP001198200"/>
    </source>
</evidence>
<dbReference type="GO" id="GO:0005737">
    <property type="term" value="C:cytoplasm"/>
    <property type="evidence" value="ECO:0007669"/>
    <property type="project" value="UniProtKB-ARBA"/>
</dbReference>
<evidence type="ECO:0000256" key="4">
    <source>
        <dbReference type="ARBA" id="ARBA00022670"/>
    </source>
</evidence>
<keyword evidence="4 9" id="KW-0645">Protease</keyword>
<dbReference type="InterPro" id="IPR023358">
    <property type="entry name" value="Peptidase_M18_dom2"/>
</dbReference>
<dbReference type="SUPFAM" id="SSF53187">
    <property type="entry name" value="Zn-dependent exopeptidases"/>
    <property type="match status" value="1"/>
</dbReference>
<accession>A0AAE3JB63</accession>
<dbReference type="SUPFAM" id="SSF101821">
    <property type="entry name" value="Aminopeptidase/glucanase lid domain"/>
    <property type="match status" value="1"/>
</dbReference>
<dbReference type="NCBIfam" id="NF002759">
    <property type="entry name" value="PRK02813.1"/>
    <property type="match status" value="1"/>
</dbReference>
<proteinExistence type="inferred from homology"/>
<sequence length="432" mass="47362">MELQESTNRLVELIRHSQSPYHTMKEAISQLEKAGFERISLAESAALEPGKAYYVSIYDRSLAAFRVPQSGFKGFRIITSHIDNPCFMIKPNPERKKSDCITLNVERYGGPILNTWLDRPLTIAGRVCVATDDPFNPQTILYNSKKPVAVIPNLAIHMNREVNKGVELKVQTDLEPIVSLIGAKENTQGWLLGKIAAELGIEADSILDYELFLCNGEEPSITGFDDEFLSAPRLDNLTSCQSCLNAIMDTEALSDICNLVVLFDNEECGSSSKQGAGSVILSSILEKIYLNTPDTDKSRTAFIDVMLHSLTASLDVAHAMHPNHPEKNDPTNPIPMEGGVVIKMNYNQRYATDTNAVSIVEGICRAEKIAHTKFVNHGDAVGGGTLGSILSTSIPAMTVDLGVPILAMHSSRELMARSSQLAMDQFAEAFFK</sequence>
<evidence type="ECO:0000256" key="2">
    <source>
        <dbReference type="ARBA" id="ARBA00008290"/>
    </source>
</evidence>
<dbReference type="Proteomes" id="UP001198200">
    <property type="component" value="Unassembled WGS sequence"/>
</dbReference>
<dbReference type="Gene3D" id="3.40.630.10">
    <property type="entry name" value="Zn peptidases"/>
    <property type="match status" value="1"/>
</dbReference>
<evidence type="ECO:0000256" key="9">
    <source>
        <dbReference type="RuleBase" id="RU004386"/>
    </source>
</evidence>
<dbReference type="GO" id="GO:0008270">
    <property type="term" value="F:zinc ion binding"/>
    <property type="evidence" value="ECO:0007669"/>
    <property type="project" value="InterPro"/>
</dbReference>
<keyword evidence="7 9" id="KW-0862">Zinc</keyword>
<name>A0AAE3JB63_9FIRM</name>
<evidence type="ECO:0000256" key="1">
    <source>
        <dbReference type="ARBA" id="ARBA00001947"/>
    </source>
</evidence>
<dbReference type="GO" id="GO:0008237">
    <property type="term" value="F:metallopeptidase activity"/>
    <property type="evidence" value="ECO:0007669"/>
    <property type="project" value="UniProtKB-KW"/>
</dbReference>
<keyword evidence="12" id="KW-1185">Reference proteome</keyword>
<dbReference type="PRINTS" id="PR00932">
    <property type="entry name" value="AMINO1PTASE"/>
</dbReference>
<reference evidence="11 12" key="1">
    <citation type="submission" date="2021-10" db="EMBL/GenBank/DDBJ databases">
        <title>Anaerobic single-cell dispensing facilitates the cultivation of human gut bacteria.</title>
        <authorList>
            <person name="Afrizal A."/>
        </authorList>
    </citation>
    <scope>NUCLEOTIDE SEQUENCE [LARGE SCALE GENOMIC DNA]</scope>
    <source>
        <strain evidence="11 12">CLA-AA-H224</strain>
    </source>
</reference>
<dbReference type="InterPro" id="IPR001948">
    <property type="entry name" value="Peptidase_M18"/>
</dbReference>
<protein>
    <recommendedName>
        <fullName evidence="10">M18 family aminopeptidase</fullName>
        <ecNumber evidence="10">3.4.11.-</ecNumber>
    </recommendedName>
</protein>
<dbReference type="PANTHER" id="PTHR28570">
    <property type="entry name" value="ASPARTYL AMINOPEPTIDASE"/>
    <property type="match status" value="1"/>
</dbReference>
<evidence type="ECO:0000256" key="5">
    <source>
        <dbReference type="ARBA" id="ARBA00022723"/>
    </source>
</evidence>
<dbReference type="PANTHER" id="PTHR28570:SF3">
    <property type="entry name" value="ASPARTYL AMINOPEPTIDASE"/>
    <property type="match status" value="1"/>
</dbReference>
<comment type="caution">
    <text evidence="11">The sequence shown here is derived from an EMBL/GenBank/DDBJ whole genome shotgun (WGS) entry which is preliminary data.</text>
</comment>
<comment type="cofactor">
    <cofactor evidence="1 10">
        <name>Zn(2+)</name>
        <dbReference type="ChEBI" id="CHEBI:29105"/>
    </cofactor>
</comment>
<dbReference type="EC" id="3.4.11.-" evidence="10"/>
<keyword evidence="8 9" id="KW-0482">Metalloprotease</keyword>
<dbReference type="GO" id="GO:0004177">
    <property type="term" value="F:aminopeptidase activity"/>
    <property type="evidence" value="ECO:0007669"/>
    <property type="project" value="UniProtKB-KW"/>
</dbReference>
<dbReference type="RefSeq" id="WP_308731078.1">
    <property type="nucleotide sequence ID" value="NZ_JAJEQN010000004.1"/>
</dbReference>
<keyword evidence="6 9" id="KW-0378">Hydrolase</keyword>
<keyword evidence="5 9" id="KW-0479">Metal-binding</keyword>
<evidence type="ECO:0000256" key="3">
    <source>
        <dbReference type="ARBA" id="ARBA00022438"/>
    </source>
</evidence>